<dbReference type="Pfam" id="PF19619">
    <property type="entry name" value="DUF6124"/>
    <property type="match status" value="1"/>
</dbReference>
<name>A0A7Y8EGD7_9PSED</name>
<organism evidence="1 2">
    <name type="scientific">Pseudomonas yamanorum</name>
    <dbReference type="NCBI Taxonomy" id="515393"/>
    <lineage>
        <taxon>Bacteria</taxon>
        <taxon>Pseudomonadati</taxon>
        <taxon>Pseudomonadota</taxon>
        <taxon>Gammaproteobacteria</taxon>
        <taxon>Pseudomonadales</taxon>
        <taxon>Pseudomonadaceae</taxon>
        <taxon>Pseudomonas</taxon>
    </lineage>
</organism>
<dbReference type="AlphaFoldDB" id="A0A7Y8EGD7"/>
<evidence type="ECO:0000313" key="1">
    <source>
        <dbReference type="EMBL" id="NWE14154.1"/>
    </source>
</evidence>
<comment type="caution">
    <text evidence="1">The sequence shown here is derived from an EMBL/GenBank/DDBJ whole genome shotgun (WGS) entry which is preliminary data.</text>
</comment>
<evidence type="ECO:0000313" key="2">
    <source>
        <dbReference type="Proteomes" id="UP000531950"/>
    </source>
</evidence>
<protein>
    <submittedName>
        <fullName evidence="1">DUF3077 domain-containing protein</fullName>
    </submittedName>
</protein>
<dbReference type="Proteomes" id="UP000531950">
    <property type="component" value="Unassembled WGS sequence"/>
</dbReference>
<gene>
    <name evidence="1" type="ORF">HX822_14505</name>
</gene>
<sequence length="103" mass="11259">MVKVTPDPPAFHKALLRDTDASRRVIDRYLKAPDAQPSPNPFTVDDELSFEDALAHAAELLHCAVATAQASAEPLNGSQRAVMHLVEMSKVVVDRALDCLQPR</sequence>
<dbReference type="EMBL" id="JACARG010000023">
    <property type="protein sequence ID" value="NWE14154.1"/>
    <property type="molecule type" value="Genomic_DNA"/>
</dbReference>
<dbReference type="RefSeq" id="WP_177078046.1">
    <property type="nucleotide sequence ID" value="NZ_JACARG010000023.1"/>
</dbReference>
<reference evidence="1 2" key="1">
    <citation type="submission" date="2020-04" db="EMBL/GenBank/DDBJ databases">
        <title>Molecular characterization of pseudomonads from Agaricus bisporus reveal novel blotch 2 pathogens in Western Europe.</title>
        <authorList>
            <person name="Taparia T."/>
            <person name="Krijger M."/>
            <person name="Haynes E."/>
            <person name="Elpinstone J.G."/>
            <person name="Noble R."/>
            <person name="Van Der Wolf J."/>
        </authorList>
    </citation>
    <scope>NUCLEOTIDE SEQUENCE [LARGE SCALE GENOMIC DNA]</scope>
    <source>
        <strain evidence="1 2">IPO3782</strain>
    </source>
</reference>
<accession>A0A7Y8EGD7</accession>
<proteinExistence type="predicted"/>